<evidence type="ECO:0000313" key="2">
    <source>
        <dbReference type="Proteomes" id="UP000036356"/>
    </source>
</evidence>
<proteinExistence type="predicted"/>
<protein>
    <submittedName>
        <fullName evidence="1">Uncharacterized protein</fullName>
    </submittedName>
</protein>
<dbReference type="RefSeq" id="WP_047812065.1">
    <property type="nucleotide sequence ID" value="NZ_LDZY01000026.1"/>
</dbReference>
<dbReference type="PATRIC" id="fig|476652.3.peg.4558"/>
<dbReference type="STRING" id="476652.DEAC_c43020"/>
<evidence type="ECO:0000313" key="1">
    <source>
        <dbReference type="EMBL" id="KLU63773.1"/>
    </source>
</evidence>
<dbReference type="AlphaFoldDB" id="A0A0J1FLG0"/>
<dbReference type="Proteomes" id="UP000036356">
    <property type="component" value="Unassembled WGS sequence"/>
</dbReference>
<name>A0A0J1FLG0_9FIRM</name>
<gene>
    <name evidence="1" type="ORF">DEAC_c43020</name>
</gene>
<dbReference type="EMBL" id="LDZY01000026">
    <property type="protein sequence ID" value="KLU63773.1"/>
    <property type="molecule type" value="Genomic_DNA"/>
</dbReference>
<reference evidence="1 2" key="1">
    <citation type="submission" date="2015-06" db="EMBL/GenBank/DDBJ databases">
        <title>Draft genome of the moderately acidophilic sulfate reducer Candidatus Desulfosporosinus acididurans strain M1.</title>
        <authorList>
            <person name="Poehlein A."/>
            <person name="Petzsch P."/>
            <person name="Johnson B.D."/>
            <person name="Schloemann M."/>
            <person name="Daniel R."/>
            <person name="Muehling M."/>
        </authorList>
    </citation>
    <scope>NUCLEOTIDE SEQUENCE [LARGE SCALE GENOMIC DNA]</scope>
    <source>
        <strain evidence="1 2">M1</strain>
    </source>
</reference>
<sequence>MNPEIRARKKQKRSIERKNKALRTYEEALREFDGMVVSWPYSPHTRKDPERLKSGFQKGIEQLRCELKSVHC</sequence>
<keyword evidence="2" id="KW-1185">Reference proteome</keyword>
<comment type="caution">
    <text evidence="1">The sequence shown here is derived from an EMBL/GenBank/DDBJ whole genome shotgun (WGS) entry which is preliminary data.</text>
</comment>
<organism evidence="1 2">
    <name type="scientific">Desulfosporosinus acididurans</name>
    <dbReference type="NCBI Taxonomy" id="476652"/>
    <lineage>
        <taxon>Bacteria</taxon>
        <taxon>Bacillati</taxon>
        <taxon>Bacillota</taxon>
        <taxon>Clostridia</taxon>
        <taxon>Eubacteriales</taxon>
        <taxon>Desulfitobacteriaceae</taxon>
        <taxon>Desulfosporosinus</taxon>
    </lineage>
</organism>
<accession>A0A0J1FLG0</accession>